<feature type="domain" description="CAAX prenyl protease 2/Lysostaphin resistance protein A-like" evidence="2">
    <location>
        <begin position="139"/>
        <end position="222"/>
    </location>
</feature>
<evidence type="ECO:0000256" key="1">
    <source>
        <dbReference type="SAM" id="Phobius"/>
    </source>
</evidence>
<dbReference type="STRING" id="28234.SAMN04488588_0942"/>
<feature type="transmembrane region" description="Helical" evidence="1">
    <location>
        <begin position="243"/>
        <end position="266"/>
    </location>
</feature>
<feature type="transmembrane region" description="Helical" evidence="1">
    <location>
        <begin position="213"/>
        <end position="231"/>
    </location>
</feature>
<keyword evidence="3" id="KW-0378">Hydrolase</keyword>
<accession>A0A1G6KYV5</accession>
<dbReference type="GO" id="GO:0006508">
    <property type="term" value="P:proteolysis"/>
    <property type="evidence" value="ECO:0007669"/>
    <property type="project" value="UniProtKB-KW"/>
</dbReference>
<keyword evidence="3" id="KW-0645">Protease</keyword>
<feature type="transmembrane region" description="Helical" evidence="1">
    <location>
        <begin position="36"/>
        <end position="56"/>
    </location>
</feature>
<sequence length="290" mass="34055">MNPFKIIKTRYVFLLMITYLAVNIVFDIWFDVENNVLEALLTQIGFQLVIIFWMFYEMLQVNKRVDFKIKHFFQDDQKSNGFSIIYLIFLFISLIFSVIISSSILQLMPDFIQEYLNNLMTNYENAVVFSQDATFLISTLQFLTIVVLAPIMEEFLYRGFLINRLSLKFGLGWGVFISTLLFTIGHGDIISSFIKGYAFSIIYVKTKSLKIPIIFHVLNNLFAFTLFKTFDASKMDSLQIPEFIAVILFLLLIISFPILIHFFYMYRVRDEKISPFEKIFKGDELDVQDE</sequence>
<reference evidence="3 4" key="1">
    <citation type="submission" date="2016-10" db="EMBL/GenBank/DDBJ databases">
        <authorList>
            <person name="de Groot N.N."/>
        </authorList>
    </citation>
    <scope>NUCLEOTIDE SEQUENCE [LARGE SCALE GENOMIC DNA]</scope>
    <source>
        <strain evidence="3 4">WG14</strain>
    </source>
</reference>
<dbReference type="PANTHER" id="PTHR43592:SF15">
    <property type="entry name" value="CAAX AMINO TERMINAL PROTEASE FAMILY PROTEIN"/>
    <property type="match status" value="1"/>
</dbReference>
<dbReference type="PANTHER" id="PTHR43592">
    <property type="entry name" value="CAAX AMINO TERMINAL PROTEASE"/>
    <property type="match status" value="1"/>
</dbReference>
<dbReference type="GO" id="GO:0080120">
    <property type="term" value="P:CAAX-box protein maturation"/>
    <property type="evidence" value="ECO:0007669"/>
    <property type="project" value="UniProtKB-ARBA"/>
</dbReference>
<evidence type="ECO:0000313" key="4">
    <source>
        <dbReference type="Proteomes" id="UP000199322"/>
    </source>
</evidence>
<dbReference type="GO" id="GO:0004175">
    <property type="term" value="F:endopeptidase activity"/>
    <property type="evidence" value="ECO:0007669"/>
    <property type="project" value="UniProtKB-ARBA"/>
</dbReference>
<feature type="transmembrane region" description="Helical" evidence="1">
    <location>
        <begin position="170"/>
        <end position="193"/>
    </location>
</feature>
<keyword evidence="1" id="KW-0812">Transmembrane</keyword>
<protein>
    <submittedName>
        <fullName evidence="3">CAAX protease self-immunity</fullName>
    </submittedName>
</protein>
<organism evidence="3 4">
    <name type="scientific">Geotoga petraea</name>
    <dbReference type="NCBI Taxonomy" id="28234"/>
    <lineage>
        <taxon>Bacteria</taxon>
        <taxon>Thermotogati</taxon>
        <taxon>Thermotogota</taxon>
        <taxon>Thermotogae</taxon>
        <taxon>Petrotogales</taxon>
        <taxon>Petrotogaceae</taxon>
        <taxon>Geotoga</taxon>
    </lineage>
</organism>
<feature type="transmembrane region" description="Helical" evidence="1">
    <location>
        <begin position="12"/>
        <end position="30"/>
    </location>
</feature>
<evidence type="ECO:0000313" key="3">
    <source>
        <dbReference type="EMBL" id="SDC36113.1"/>
    </source>
</evidence>
<name>A0A1G6KYV5_9BACT</name>
<keyword evidence="4" id="KW-1185">Reference proteome</keyword>
<evidence type="ECO:0000259" key="2">
    <source>
        <dbReference type="Pfam" id="PF02517"/>
    </source>
</evidence>
<proteinExistence type="predicted"/>
<dbReference type="InterPro" id="IPR003675">
    <property type="entry name" value="Rce1/LyrA-like_dom"/>
</dbReference>
<gene>
    <name evidence="3" type="ORF">SAMN04488588_0942</name>
</gene>
<feature type="transmembrane region" description="Helical" evidence="1">
    <location>
        <begin position="128"/>
        <end position="149"/>
    </location>
</feature>
<keyword evidence="1" id="KW-1133">Transmembrane helix</keyword>
<feature type="transmembrane region" description="Helical" evidence="1">
    <location>
        <begin position="84"/>
        <end position="108"/>
    </location>
</feature>
<dbReference type="Proteomes" id="UP000199322">
    <property type="component" value="Unassembled WGS sequence"/>
</dbReference>
<dbReference type="EMBL" id="FMYV01000003">
    <property type="protein sequence ID" value="SDC36113.1"/>
    <property type="molecule type" value="Genomic_DNA"/>
</dbReference>
<dbReference type="AlphaFoldDB" id="A0A1G6KYV5"/>
<keyword evidence="1" id="KW-0472">Membrane</keyword>
<dbReference type="RefSeq" id="WP_091403212.1">
    <property type="nucleotide sequence ID" value="NZ_FMYV01000003.1"/>
</dbReference>
<dbReference type="Pfam" id="PF02517">
    <property type="entry name" value="Rce1-like"/>
    <property type="match status" value="1"/>
</dbReference>